<protein>
    <submittedName>
        <fullName evidence="2">Uncharacterized protein</fullName>
    </submittedName>
</protein>
<proteinExistence type="predicted"/>
<evidence type="ECO:0000313" key="3">
    <source>
        <dbReference type="Proteomes" id="UP000016981"/>
    </source>
</evidence>
<feature type="transmembrane region" description="Helical" evidence="1">
    <location>
        <begin position="15"/>
        <end position="31"/>
    </location>
</feature>
<feature type="transmembrane region" description="Helical" evidence="1">
    <location>
        <begin position="68"/>
        <end position="86"/>
    </location>
</feature>
<evidence type="ECO:0000256" key="1">
    <source>
        <dbReference type="SAM" id="Phobius"/>
    </source>
</evidence>
<keyword evidence="1" id="KW-0812">Transmembrane</keyword>
<dbReference type="AlphaFoldDB" id="A0AAN4P738"/>
<reference evidence="3" key="1">
    <citation type="submission" date="2013-09" db="EMBL/GenBank/DDBJ databases">
        <title>Genome Sequences of seven clinical isolates and type strains of anginosus group streptococci.</title>
        <authorList>
            <person name="Maruyama F."/>
            <person name="Sakurai A."/>
            <person name="Ogura Y."/>
            <person name="Homma H."/>
            <person name="Takahashi N."/>
            <person name="Ohtsubo Y."/>
            <person name="Hoshino T."/>
            <person name="Okahashi N."/>
            <person name="Nakagawa I."/>
            <person name="Kimura S."/>
            <person name="Fujiwara T."/>
            <person name="Hayashi T."/>
            <person name="Shintani S."/>
        </authorList>
    </citation>
    <scope>NUCLEOTIDE SEQUENCE [LARGE SCALE GENOMIC DNA]</scope>
    <source>
        <strain evidence="3">T5</strain>
    </source>
</reference>
<accession>A0AAN4P738</accession>
<sequence length="108" mass="12663">MTWFVVGIFLVNKNFSYLYLVISGNLILLWFKIRKQSIFQIEISDSSLAILLVIFPIAIRIFDSIEEMKYLIIFLTVLGVIIKYEVSKKYKIAQKNFRSSASFKQSRL</sequence>
<organism evidence="2 3">
    <name type="scientific">Streptococcus anginosus T5</name>
    <dbReference type="NCBI Taxonomy" id="1163302"/>
    <lineage>
        <taxon>Bacteria</taxon>
        <taxon>Bacillati</taxon>
        <taxon>Bacillota</taxon>
        <taxon>Bacilli</taxon>
        <taxon>Lactobacillales</taxon>
        <taxon>Streptococcaceae</taxon>
        <taxon>Streptococcus</taxon>
        <taxon>Streptococcus anginosus group</taxon>
    </lineage>
</organism>
<dbReference type="EMBL" id="BASY01000001">
    <property type="protein sequence ID" value="GAD45600.1"/>
    <property type="molecule type" value="Genomic_DNA"/>
</dbReference>
<gene>
    <name evidence="2" type="ORF">ANG6_0095</name>
</gene>
<dbReference type="Proteomes" id="UP000016981">
    <property type="component" value="Unassembled WGS sequence"/>
</dbReference>
<comment type="caution">
    <text evidence="2">The sequence shown here is derived from an EMBL/GenBank/DDBJ whole genome shotgun (WGS) entry which is preliminary data.</text>
</comment>
<keyword evidence="1" id="KW-1133">Transmembrane helix</keyword>
<name>A0AAN4P738_STRAP</name>
<evidence type="ECO:0000313" key="2">
    <source>
        <dbReference type="EMBL" id="GAD45600.1"/>
    </source>
</evidence>
<feature type="transmembrane region" description="Helical" evidence="1">
    <location>
        <begin position="43"/>
        <end position="62"/>
    </location>
</feature>
<keyword evidence="1" id="KW-0472">Membrane</keyword>